<reference evidence="2 3" key="1">
    <citation type="submission" date="2013-12" db="EMBL/GenBank/DDBJ databases">
        <title>Draft genome of the parsitic nematode Ancylostoma duodenale.</title>
        <authorList>
            <person name="Mitreva M."/>
        </authorList>
    </citation>
    <scope>NUCLEOTIDE SEQUENCE [LARGE SCALE GENOMIC DNA]</scope>
    <source>
        <strain evidence="2 3">Zhejiang</strain>
    </source>
</reference>
<evidence type="ECO:0000313" key="2">
    <source>
        <dbReference type="EMBL" id="KIH60231.1"/>
    </source>
</evidence>
<gene>
    <name evidence="2" type="ORF">ANCDUO_09525</name>
</gene>
<dbReference type="AlphaFoldDB" id="A0A0C2GSV9"/>
<name>A0A0C2GSV9_9BILA</name>
<dbReference type="OrthoDB" id="10413867at2759"/>
<evidence type="ECO:0000313" key="3">
    <source>
        <dbReference type="Proteomes" id="UP000054047"/>
    </source>
</evidence>
<sequence>MYTCQEIDQKDLNNDGLTLSTLTSSWLGSIPIRRTTGQYGVKGSTKRTPLRNGEDAQEEEDGCMMACTLGLIMISFHIISRFTSTRWVLFAATTVVWELAHDMDG</sequence>
<dbReference type="EMBL" id="KN731166">
    <property type="protein sequence ID" value="KIH60231.1"/>
    <property type="molecule type" value="Genomic_DNA"/>
</dbReference>
<proteinExistence type="predicted"/>
<dbReference type="Proteomes" id="UP000054047">
    <property type="component" value="Unassembled WGS sequence"/>
</dbReference>
<organism evidence="2 3">
    <name type="scientific">Ancylostoma duodenale</name>
    <dbReference type="NCBI Taxonomy" id="51022"/>
    <lineage>
        <taxon>Eukaryota</taxon>
        <taxon>Metazoa</taxon>
        <taxon>Ecdysozoa</taxon>
        <taxon>Nematoda</taxon>
        <taxon>Chromadorea</taxon>
        <taxon>Rhabditida</taxon>
        <taxon>Rhabditina</taxon>
        <taxon>Rhabditomorpha</taxon>
        <taxon>Strongyloidea</taxon>
        <taxon>Ancylostomatidae</taxon>
        <taxon>Ancylostomatinae</taxon>
        <taxon>Ancylostoma</taxon>
    </lineage>
</organism>
<evidence type="ECO:0000256" key="1">
    <source>
        <dbReference type="SAM" id="MobiDB-lite"/>
    </source>
</evidence>
<feature type="region of interest" description="Disordered" evidence="1">
    <location>
        <begin position="38"/>
        <end position="57"/>
    </location>
</feature>
<keyword evidence="3" id="KW-1185">Reference proteome</keyword>
<accession>A0A0C2GSV9</accession>
<protein>
    <submittedName>
        <fullName evidence="2">Uncharacterized protein</fullName>
    </submittedName>
</protein>